<proteinExistence type="predicted"/>
<name>A0A9I9EC14_CUCME</name>
<dbReference type="EnsemblPlants" id="MELO3C031486.2.1">
    <property type="protein sequence ID" value="MELO3C031486.2.1"/>
    <property type="gene ID" value="MELO3C031486.2"/>
</dbReference>
<sequence length="128" mass="14654">MQQRRQLNRFFVAQPNTMSIYACVAPTTIRKPPRVSPHHKPQAALPCFTFRQPSPISRVFAFLLKSLTLPSVLYFWIKLISRCSLDSLNTRDASTGSQFACVQKRVSLGAKIDIEKSWRMTRSDRDVP</sequence>
<dbReference type="AlphaFoldDB" id="A0A9I9EC14"/>
<dbReference type="Gramene" id="MELO3C031486.2.1">
    <property type="protein sequence ID" value="MELO3C031486.2.1"/>
    <property type="gene ID" value="MELO3C031486.2"/>
</dbReference>
<evidence type="ECO:0000313" key="1">
    <source>
        <dbReference type="EnsemblPlants" id="MELO3C031486.2.1"/>
    </source>
</evidence>
<accession>A0A9I9EC14</accession>
<reference evidence="1" key="1">
    <citation type="submission" date="2023-03" db="UniProtKB">
        <authorList>
            <consortium name="EnsemblPlants"/>
        </authorList>
    </citation>
    <scope>IDENTIFICATION</scope>
</reference>
<organism evidence="1">
    <name type="scientific">Cucumis melo</name>
    <name type="common">Muskmelon</name>
    <dbReference type="NCBI Taxonomy" id="3656"/>
    <lineage>
        <taxon>Eukaryota</taxon>
        <taxon>Viridiplantae</taxon>
        <taxon>Streptophyta</taxon>
        <taxon>Embryophyta</taxon>
        <taxon>Tracheophyta</taxon>
        <taxon>Spermatophyta</taxon>
        <taxon>Magnoliopsida</taxon>
        <taxon>eudicotyledons</taxon>
        <taxon>Gunneridae</taxon>
        <taxon>Pentapetalae</taxon>
        <taxon>rosids</taxon>
        <taxon>fabids</taxon>
        <taxon>Cucurbitales</taxon>
        <taxon>Cucurbitaceae</taxon>
        <taxon>Benincaseae</taxon>
        <taxon>Cucumis</taxon>
    </lineage>
</organism>
<protein>
    <submittedName>
        <fullName evidence="1">Uncharacterized protein</fullName>
    </submittedName>
</protein>
<dbReference type="PROSITE" id="PS51257">
    <property type="entry name" value="PROKAR_LIPOPROTEIN"/>
    <property type="match status" value="1"/>
</dbReference>